<sequence>MYDITVADICCMLSGRMGTEQMFHVLRIPWCCSCALDSWFSTNLFYITLAQATQYTAPKQSETEMASGKAFNQFLVLPVLLMNCLVLLGHCEPQNTEEGDDLLTAACKHTLHFQVCISSLGSVPGSKKSHPKELAEIAINVSTKYAKETLSYVYELKSSSANNDSYNNNSNIYVSRCLSDCADEYSEAIENLQDSAKALGNGEYEEVDTLVSAAMSDAETCEDGFKDLLSDDDNDSTFPLTDHNRYFSELCSNALAITKLLVY</sequence>
<organism evidence="4 5">
    <name type="scientific">Clitoria ternatea</name>
    <name type="common">Butterfly pea</name>
    <dbReference type="NCBI Taxonomy" id="43366"/>
    <lineage>
        <taxon>Eukaryota</taxon>
        <taxon>Viridiplantae</taxon>
        <taxon>Streptophyta</taxon>
        <taxon>Embryophyta</taxon>
        <taxon>Tracheophyta</taxon>
        <taxon>Spermatophyta</taxon>
        <taxon>Magnoliopsida</taxon>
        <taxon>eudicotyledons</taxon>
        <taxon>Gunneridae</taxon>
        <taxon>Pentapetalae</taxon>
        <taxon>rosids</taxon>
        <taxon>fabids</taxon>
        <taxon>Fabales</taxon>
        <taxon>Fabaceae</taxon>
        <taxon>Papilionoideae</taxon>
        <taxon>50 kb inversion clade</taxon>
        <taxon>NPAAA clade</taxon>
        <taxon>indigoferoid/millettioid clade</taxon>
        <taxon>Phaseoleae</taxon>
        <taxon>Clitoria</taxon>
    </lineage>
</organism>
<protein>
    <recommendedName>
        <fullName evidence="3">Pectinesterase inhibitor domain-containing protein</fullName>
    </recommendedName>
</protein>
<dbReference type="SMART" id="SM00856">
    <property type="entry name" value="PMEI"/>
    <property type="match status" value="1"/>
</dbReference>
<name>A0AAN9IA49_CLITE</name>
<dbReference type="PANTHER" id="PTHR31080:SF291">
    <property type="entry name" value="OS08G0541800 PROTEIN"/>
    <property type="match status" value="1"/>
</dbReference>
<dbReference type="EMBL" id="JAYKXN010000008">
    <property type="protein sequence ID" value="KAK7265496.1"/>
    <property type="molecule type" value="Genomic_DNA"/>
</dbReference>
<dbReference type="NCBIfam" id="TIGR01614">
    <property type="entry name" value="PME_inhib"/>
    <property type="match status" value="1"/>
</dbReference>
<dbReference type="Proteomes" id="UP001359559">
    <property type="component" value="Unassembled WGS sequence"/>
</dbReference>
<comment type="caution">
    <text evidence="4">The sequence shown here is derived from an EMBL/GenBank/DDBJ whole genome shotgun (WGS) entry which is preliminary data.</text>
</comment>
<gene>
    <name evidence="4" type="ORF">RJT34_33116</name>
</gene>
<dbReference type="InterPro" id="IPR035513">
    <property type="entry name" value="Invertase/methylesterase_inhib"/>
</dbReference>
<evidence type="ECO:0000256" key="2">
    <source>
        <dbReference type="ARBA" id="ARBA00038471"/>
    </source>
</evidence>
<dbReference type="Gene3D" id="1.20.140.40">
    <property type="entry name" value="Invertase/pectin methylesterase inhibitor family protein"/>
    <property type="match status" value="1"/>
</dbReference>
<dbReference type="Pfam" id="PF04043">
    <property type="entry name" value="PMEI"/>
    <property type="match status" value="1"/>
</dbReference>
<evidence type="ECO:0000259" key="3">
    <source>
        <dbReference type="SMART" id="SM00856"/>
    </source>
</evidence>
<evidence type="ECO:0000313" key="5">
    <source>
        <dbReference type="Proteomes" id="UP001359559"/>
    </source>
</evidence>
<proteinExistence type="inferred from homology"/>
<evidence type="ECO:0000256" key="1">
    <source>
        <dbReference type="ARBA" id="ARBA00022729"/>
    </source>
</evidence>
<reference evidence="4 5" key="1">
    <citation type="submission" date="2024-01" db="EMBL/GenBank/DDBJ databases">
        <title>The genomes of 5 underutilized Papilionoideae crops provide insights into root nodulation and disease resistance.</title>
        <authorList>
            <person name="Yuan L."/>
        </authorList>
    </citation>
    <scope>NUCLEOTIDE SEQUENCE [LARGE SCALE GENOMIC DNA]</scope>
    <source>
        <strain evidence="4">LY-2023</strain>
        <tissue evidence="4">Leaf</tissue>
    </source>
</reference>
<feature type="domain" description="Pectinesterase inhibitor" evidence="3">
    <location>
        <begin position="98"/>
        <end position="257"/>
    </location>
</feature>
<keyword evidence="1" id="KW-0732">Signal</keyword>
<dbReference type="SUPFAM" id="SSF101148">
    <property type="entry name" value="Plant invertase/pectin methylesterase inhibitor"/>
    <property type="match status" value="1"/>
</dbReference>
<dbReference type="InterPro" id="IPR006501">
    <property type="entry name" value="Pectinesterase_inhib_dom"/>
</dbReference>
<accession>A0AAN9IA49</accession>
<evidence type="ECO:0000313" key="4">
    <source>
        <dbReference type="EMBL" id="KAK7265496.1"/>
    </source>
</evidence>
<keyword evidence="5" id="KW-1185">Reference proteome</keyword>
<dbReference type="CDD" id="cd15801">
    <property type="entry name" value="PMEI-like_1"/>
    <property type="match status" value="1"/>
</dbReference>
<comment type="similarity">
    <text evidence="2">Belongs to the PMEI family.</text>
</comment>
<dbReference type="InterPro" id="IPR051955">
    <property type="entry name" value="PME_Inhibitor"/>
</dbReference>
<dbReference type="AlphaFoldDB" id="A0AAN9IA49"/>
<dbReference type="PANTHER" id="PTHR31080">
    <property type="entry name" value="PECTINESTERASE INHIBITOR-LIKE"/>
    <property type="match status" value="1"/>
</dbReference>
<dbReference type="GO" id="GO:0004857">
    <property type="term" value="F:enzyme inhibitor activity"/>
    <property type="evidence" value="ECO:0007669"/>
    <property type="project" value="InterPro"/>
</dbReference>